<dbReference type="GO" id="GO:0006313">
    <property type="term" value="P:DNA transposition"/>
    <property type="evidence" value="ECO:0007669"/>
    <property type="project" value="UniProtKB-UniRule"/>
</dbReference>
<dbReference type="Gene3D" id="1.10.443.10">
    <property type="entry name" value="Intergrase catalytic core"/>
    <property type="match status" value="1"/>
</dbReference>
<dbReference type="PANTHER" id="PTHR30349:SF81">
    <property type="entry name" value="TYROSINE RECOMBINASE XERC"/>
    <property type="match status" value="1"/>
</dbReference>
<feature type="active site" evidence="11">
    <location>
        <position position="264"/>
    </location>
</feature>
<dbReference type="PROSITE" id="PS51900">
    <property type="entry name" value="CB"/>
    <property type="match status" value="1"/>
</dbReference>
<comment type="subcellular location">
    <subcellularLocation>
        <location evidence="1 11">Cytoplasm</location>
    </subcellularLocation>
</comment>
<dbReference type="GO" id="GO:0009037">
    <property type="term" value="F:tyrosine-based site-specific recombinase activity"/>
    <property type="evidence" value="ECO:0007669"/>
    <property type="project" value="UniProtKB-UniRule"/>
</dbReference>
<dbReference type="GO" id="GO:0051301">
    <property type="term" value="P:cell division"/>
    <property type="evidence" value="ECO:0007669"/>
    <property type="project" value="UniProtKB-UniRule"/>
</dbReference>
<proteinExistence type="inferred from homology"/>
<feature type="active site" evidence="11">
    <location>
        <position position="241"/>
    </location>
</feature>
<comment type="similarity">
    <text evidence="2 11">Belongs to the 'phage' integrase family. XerC subfamily.</text>
</comment>
<evidence type="ECO:0000313" key="14">
    <source>
        <dbReference type="EMBL" id="MCS3903927.1"/>
    </source>
</evidence>
<dbReference type="PANTHER" id="PTHR30349">
    <property type="entry name" value="PHAGE INTEGRASE-RELATED"/>
    <property type="match status" value="1"/>
</dbReference>
<organism evidence="14 15">
    <name type="scientific">Methylohalomonas lacus</name>
    <dbReference type="NCBI Taxonomy" id="398773"/>
    <lineage>
        <taxon>Bacteria</taxon>
        <taxon>Pseudomonadati</taxon>
        <taxon>Pseudomonadota</taxon>
        <taxon>Gammaproteobacteria</taxon>
        <taxon>Methylohalomonadales</taxon>
        <taxon>Methylohalomonadaceae</taxon>
        <taxon>Methylohalomonas</taxon>
    </lineage>
</organism>
<dbReference type="PROSITE" id="PS51898">
    <property type="entry name" value="TYR_RECOMBINASE"/>
    <property type="match status" value="1"/>
</dbReference>
<keyword evidence="6 11" id="KW-0159">Chromosome partition</keyword>
<evidence type="ECO:0000256" key="9">
    <source>
        <dbReference type="ARBA" id="ARBA00023172"/>
    </source>
</evidence>
<evidence type="ECO:0000256" key="1">
    <source>
        <dbReference type="ARBA" id="ARBA00004496"/>
    </source>
</evidence>
<dbReference type="Pfam" id="PF00589">
    <property type="entry name" value="Phage_integrase"/>
    <property type="match status" value="1"/>
</dbReference>
<evidence type="ECO:0000259" key="13">
    <source>
        <dbReference type="PROSITE" id="PS51900"/>
    </source>
</evidence>
<dbReference type="AlphaFoldDB" id="A0AAE3L5S5"/>
<dbReference type="SUPFAM" id="SSF56349">
    <property type="entry name" value="DNA breaking-rejoining enzymes"/>
    <property type="match status" value="1"/>
</dbReference>
<feature type="domain" description="Tyr recombinase" evidence="12">
    <location>
        <begin position="107"/>
        <end position="286"/>
    </location>
</feature>
<dbReference type="InterPro" id="IPR023009">
    <property type="entry name" value="Tyrosine_recombinase_XerC/XerD"/>
</dbReference>
<dbReference type="InterPro" id="IPR044068">
    <property type="entry name" value="CB"/>
</dbReference>
<keyword evidence="10 11" id="KW-0131">Cell cycle</keyword>
<keyword evidence="7 11" id="KW-0229">DNA integration</keyword>
<dbReference type="InterPro" id="IPR011931">
    <property type="entry name" value="Recomb_XerC"/>
</dbReference>
<gene>
    <name evidence="11" type="primary">xerC</name>
    <name evidence="14" type="ORF">J2T55_001959</name>
</gene>
<comment type="subunit">
    <text evidence="11">Forms a cyclic heterotetrameric complex composed of two molecules of XerC and two molecules of XerD.</text>
</comment>
<feature type="active site" evidence="11">
    <location>
        <position position="169"/>
    </location>
</feature>
<sequence>MQATANQLVEAYQAHIQHLAEQTRRNYRRDLALFCAYCDSAGIDRWQDLDVHAVRAFVTRRHRQGISGRSLARNLSSLRSFVRFLIDRGVLKHDPTQGLQLPRSPRKLPATLDADQARRLVAIDGDDVLTRRDRAILELFYSSGLRLAELATLDANLDLGDALIRVTGKGNRQRSIPVGRHALTALRAWLAVRADWAALDEQALFVSQRGRRLSRRAIEQRVHHWAVRQGLPVDVHPHMLRHSFASHLLESSGDLRAVQELLGHANIGTTQIYTHLDFQHLARVYDGAHPRARRKRES</sequence>
<protein>
    <recommendedName>
        <fullName evidence="3 11">Tyrosine recombinase XerC</fullName>
    </recommendedName>
</protein>
<keyword evidence="9 11" id="KW-0233">DNA recombination</keyword>
<dbReference type="EMBL" id="JANUCT010000013">
    <property type="protein sequence ID" value="MCS3903927.1"/>
    <property type="molecule type" value="Genomic_DNA"/>
</dbReference>
<keyword evidence="4 11" id="KW-0963">Cytoplasm</keyword>
<dbReference type="InterPro" id="IPR011010">
    <property type="entry name" value="DNA_brk_join_enz"/>
</dbReference>
<comment type="caution">
    <text evidence="14">The sequence shown here is derived from an EMBL/GenBank/DDBJ whole genome shotgun (WGS) entry which is preliminary data.</text>
</comment>
<dbReference type="CDD" id="cd00798">
    <property type="entry name" value="INT_XerDC_C"/>
    <property type="match status" value="1"/>
</dbReference>
<evidence type="ECO:0000256" key="11">
    <source>
        <dbReference type="HAMAP-Rule" id="MF_01808"/>
    </source>
</evidence>
<evidence type="ECO:0000259" key="12">
    <source>
        <dbReference type="PROSITE" id="PS51898"/>
    </source>
</evidence>
<evidence type="ECO:0000256" key="7">
    <source>
        <dbReference type="ARBA" id="ARBA00022908"/>
    </source>
</evidence>
<name>A0AAE3L5S5_9GAMM</name>
<dbReference type="HAMAP" id="MF_01808">
    <property type="entry name" value="Recomb_XerC_XerD"/>
    <property type="match status" value="1"/>
</dbReference>
<evidence type="ECO:0000256" key="3">
    <source>
        <dbReference type="ARBA" id="ARBA00015804"/>
    </source>
</evidence>
<comment type="function">
    <text evidence="11">Site-specific tyrosine recombinase, which acts by catalyzing the cutting and rejoining of the recombining DNA molecules. The XerC-XerD complex is essential to convert dimers of the bacterial chromosome into monomers to permit their segregation at cell division. It also contributes to the segregational stability of plasmids.</text>
</comment>
<feature type="domain" description="Core-binding (CB)" evidence="13">
    <location>
        <begin position="3"/>
        <end position="86"/>
    </location>
</feature>
<feature type="active site" description="O-(3'-phospho-DNA)-tyrosine intermediate" evidence="11">
    <location>
        <position position="273"/>
    </location>
</feature>
<evidence type="ECO:0000256" key="4">
    <source>
        <dbReference type="ARBA" id="ARBA00022490"/>
    </source>
</evidence>
<evidence type="ECO:0000256" key="8">
    <source>
        <dbReference type="ARBA" id="ARBA00023125"/>
    </source>
</evidence>
<feature type="active site" evidence="11">
    <location>
        <position position="238"/>
    </location>
</feature>
<dbReference type="Proteomes" id="UP001204445">
    <property type="component" value="Unassembled WGS sequence"/>
</dbReference>
<reference evidence="14" key="1">
    <citation type="submission" date="2022-08" db="EMBL/GenBank/DDBJ databases">
        <title>Genomic Encyclopedia of Type Strains, Phase III (KMG-III): the genomes of soil and plant-associated and newly described type strains.</title>
        <authorList>
            <person name="Whitman W."/>
        </authorList>
    </citation>
    <scope>NUCLEOTIDE SEQUENCE</scope>
    <source>
        <strain evidence="14">HMT 1</strain>
    </source>
</reference>
<dbReference type="GO" id="GO:0005737">
    <property type="term" value="C:cytoplasm"/>
    <property type="evidence" value="ECO:0007669"/>
    <property type="project" value="UniProtKB-SubCell"/>
</dbReference>
<dbReference type="InterPro" id="IPR050090">
    <property type="entry name" value="Tyrosine_recombinase_XerCD"/>
</dbReference>
<evidence type="ECO:0000256" key="10">
    <source>
        <dbReference type="ARBA" id="ARBA00023306"/>
    </source>
</evidence>
<feature type="active site" evidence="11">
    <location>
        <position position="146"/>
    </location>
</feature>
<dbReference type="Gene3D" id="1.10.150.130">
    <property type="match status" value="1"/>
</dbReference>
<evidence type="ECO:0000256" key="5">
    <source>
        <dbReference type="ARBA" id="ARBA00022618"/>
    </source>
</evidence>
<dbReference type="InterPro" id="IPR010998">
    <property type="entry name" value="Integrase_recombinase_N"/>
</dbReference>
<evidence type="ECO:0000313" key="15">
    <source>
        <dbReference type="Proteomes" id="UP001204445"/>
    </source>
</evidence>
<dbReference type="RefSeq" id="WP_259055902.1">
    <property type="nucleotide sequence ID" value="NZ_JANUCT010000013.1"/>
</dbReference>
<dbReference type="InterPro" id="IPR013762">
    <property type="entry name" value="Integrase-like_cat_sf"/>
</dbReference>
<evidence type="ECO:0000256" key="2">
    <source>
        <dbReference type="ARBA" id="ARBA00006657"/>
    </source>
</evidence>
<keyword evidence="5 11" id="KW-0132">Cell division</keyword>
<dbReference type="GO" id="GO:0007059">
    <property type="term" value="P:chromosome segregation"/>
    <property type="evidence" value="ECO:0007669"/>
    <property type="project" value="UniProtKB-UniRule"/>
</dbReference>
<dbReference type="GO" id="GO:0003677">
    <property type="term" value="F:DNA binding"/>
    <property type="evidence" value="ECO:0007669"/>
    <property type="project" value="UniProtKB-UniRule"/>
</dbReference>
<dbReference type="Pfam" id="PF02899">
    <property type="entry name" value="Phage_int_SAM_1"/>
    <property type="match status" value="1"/>
</dbReference>
<evidence type="ECO:0000256" key="6">
    <source>
        <dbReference type="ARBA" id="ARBA00022829"/>
    </source>
</evidence>
<dbReference type="InterPro" id="IPR002104">
    <property type="entry name" value="Integrase_catalytic"/>
</dbReference>
<keyword evidence="8 11" id="KW-0238">DNA-binding</keyword>
<keyword evidence="15" id="KW-1185">Reference proteome</keyword>
<accession>A0AAE3L5S5</accession>
<dbReference type="InterPro" id="IPR004107">
    <property type="entry name" value="Integrase_SAM-like_N"/>
</dbReference>
<dbReference type="NCBIfam" id="TIGR02224">
    <property type="entry name" value="recomb_XerC"/>
    <property type="match status" value="1"/>
</dbReference>